<protein>
    <submittedName>
        <fullName evidence="2">FkbM family methyltransferase</fullName>
    </submittedName>
</protein>
<proteinExistence type="predicted"/>
<dbReference type="Proteomes" id="UP000273643">
    <property type="component" value="Unassembled WGS sequence"/>
</dbReference>
<feature type="region of interest" description="Disordered" evidence="1">
    <location>
        <begin position="294"/>
        <end position="318"/>
    </location>
</feature>
<accession>A0A3N1NYG7</accession>
<comment type="caution">
    <text evidence="2">The sequence shown here is derived from an EMBL/GenBank/DDBJ whole genome shotgun (WGS) entry which is preliminary data.</text>
</comment>
<evidence type="ECO:0000313" key="3">
    <source>
        <dbReference type="Proteomes" id="UP000273643"/>
    </source>
</evidence>
<dbReference type="InterPro" id="IPR029063">
    <property type="entry name" value="SAM-dependent_MTases_sf"/>
</dbReference>
<dbReference type="GO" id="GO:0008168">
    <property type="term" value="F:methyltransferase activity"/>
    <property type="evidence" value="ECO:0007669"/>
    <property type="project" value="UniProtKB-KW"/>
</dbReference>
<dbReference type="Gene3D" id="1.10.287.1490">
    <property type="match status" value="1"/>
</dbReference>
<evidence type="ECO:0000256" key="1">
    <source>
        <dbReference type="SAM" id="MobiDB-lite"/>
    </source>
</evidence>
<dbReference type="SUPFAM" id="SSF57997">
    <property type="entry name" value="Tropomyosin"/>
    <property type="match status" value="1"/>
</dbReference>
<dbReference type="OrthoDB" id="823440at2"/>
<dbReference type="SUPFAM" id="SSF53335">
    <property type="entry name" value="S-adenosyl-L-methionine-dependent methyltransferases"/>
    <property type="match status" value="1"/>
</dbReference>
<name>A0A3N1NYG7_9GAMM</name>
<dbReference type="PANTHER" id="PTHR45615">
    <property type="entry name" value="MYOSIN HEAVY CHAIN, NON-MUSCLE"/>
    <property type="match status" value="1"/>
</dbReference>
<organism evidence="2 3">
    <name type="scientific">Marinimicrobium koreense</name>
    <dbReference type="NCBI Taxonomy" id="306545"/>
    <lineage>
        <taxon>Bacteria</taxon>
        <taxon>Pseudomonadati</taxon>
        <taxon>Pseudomonadota</taxon>
        <taxon>Gammaproteobacteria</taxon>
        <taxon>Cellvibrionales</taxon>
        <taxon>Cellvibrionaceae</taxon>
        <taxon>Marinimicrobium</taxon>
    </lineage>
</organism>
<gene>
    <name evidence="2" type="ORF">EDC38_0630</name>
</gene>
<keyword evidence="2" id="KW-0489">Methyltransferase</keyword>
<dbReference type="PANTHER" id="PTHR45615:SF80">
    <property type="entry name" value="GRIP DOMAIN-CONTAINING PROTEIN"/>
    <property type="match status" value="1"/>
</dbReference>
<evidence type="ECO:0000313" key="2">
    <source>
        <dbReference type="EMBL" id="ROQ20037.1"/>
    </source>
</evidence>
<reference evidence="2 3" key="1">
    <citation type="submission" date="2018-11" db="EMBL/GenBank/DDBJ databases">
        <title>Genomic Encyclopedia of Type Strains, Phase IV (KMG-IV): sequencing the most valuable type-strain genomes for metagenomic binning, comparative biology and taxonomic classification.</title>
        <authorList>
            <person name="Goeker M."/>
        </authorList>
    </citation>
    <scope>NUCLEOTIDE SEQUENCE [LARGE SCALE GENOMIC DNA]</scope>
    <source>
        <strain evidence="2 3">DSM 16974</strain>
    </source>
</reference>
<dbReference type="Gene3D" id="3.40.50.150">
    <property type="entry name" value="Vaccinia Virus protein VP39"/>
    <property type="match status" value="2"/>
</dbReference>
<dbReference type="AlphaFoldDB" id="A0A3N1NYG7"/>
<keyword evidence="3" id="KW-1185">Reference proteome</keyword>
<dbReference type="EMBL" id="RJUK01000001">
    <property type="protein sequence ID" value="ROQ20037.1"/>
    <property type="molecule type" value="Genomic_DNA"/>
</dbReference>
<dbReference type="GO" id="GO:0032259">
    <property type="term" value="P:methylation"/>
    <property type="evidence" value="ECO:0007669"/>
    <property type="project" value="UniProtKB-KW"/>
</dbReference>
<keyword evidence="2" id="KW-0808">Transferase</keyword>
<sequence>MPKFPHILSTILHMGAGNANELPEYLNSNAKRILLVEPNPKLAESLRRRTADDARVEVLEVAVSDDPQRNLLTEYNIPEAASLYKPDGLYKLFPGLRSIVQHSVEVRHPAALVADTLPADEPNLLVIQAPGAEQAIIEALAAESLLERISQLAVTSSDEPHYTSGSAAPAVLNALKGSGFEVAEEDRSNLDWPQWHLTFDARAHKIKALEAALNEKQAQTEAIRQQLSAKEVELSGLAEELTARESKIRSLDEQLSQAERGNGEYKQRIETTQQQLSAKENELKGLKEELAARDSTIKSQDDRLSQAEDTARQLEDELRQKKDRVKSLKVELEERATQIKQQEQKLNETSAKQSNLTERLQQHEKTINTQEEQLDRAQKAQVTAEQKATDLANRVQALEQQLKAQHAAQQQSDKLLQRMEYLFEQQSLQLEQAANALGRHVSVTAKTTAKELEAGIQLQQQYGSQMIGLEEQGKRLPSTVALQLSRLLKSQPYDVVIEMGSGVTTSFLAHTLRSRPQEGGSKASANTDVAHYIDPSDEDLPKRIVCFEHSRARFNHLQSTLKQSGLAPVVNLHFAPLVPYQHQGTEYLYYDCANRLQQLANLFENRQARIFVLLNESAEEQQPDRVAALPQLLQYLSAHTLDVVVNDVDKHAELIDQWQALLNTRGLECQPAVEFGAPTAQRLTINP</sequence>
<dbReference type="RefSeq" id="WP_123637285.1">
    <property type="nucleotide sequence ID" value="NZ_RJUK01000001.1"/>
</dbReference>